<dbReference type="Proteomes" id="UP000515928">
    <property type="component" value="Chromosome"/>
</dbReference>
<dbReference type="Gene3D" id="1.10.10.630">
    <property type="entry name" value="DnaD domain-like"/>
    <property type="match status" value="1"/>
</dbReference>
<feature type="transmembrane region" description="Helical" evidence="2">
    <location>
        <begin position="20"/>
        <end position="39"/>
    </location>
</feature>
<gene>
    <name evidence="5" type="ORF">H9L01_08895</name>
</gene>
<reference evidence="5 6" key="1">
    <citation type="submission" date="2020-08" db="EMBL/GenBank/DDBJ databases">
        <title>Genome sequence of Erysipelothrix inopinata DSM 15511T.</title>
        <authorList>
            <person name="Hyun D.-W."/>
            <person name="Bae J.-W."/>
        </authorList>
    </citation>
    <scope>NUCLEOTIDE SEQUENCE [LARGE SCALE GENOMIC DNA]</scope>
    <source>
        <strain evidence="5 6">DSM 15511</strain>
    </source>
</reference>
<comment type="similarity">
    <text evidence="1">Belongs to the DnaB/DnaD family.</text>
</comment>
<keyword evidence="2" id="KW-0472">Membrane</keyword>
<evidence type="ECO:0000313" key="5">
    <source>
        <dbReference type="EMBL" id="QNN60478.1"/>
    </source>
</evidence>
<dbReference type="NCBIfam" id="TIGR01446">
    <property type="entry name" value="DnaD_dom"/>
    <property type="match status" value="1"/>
</dbReference>
<evidence type="ECO:0000313" key="6">
    <source>
        <dbReference type="Proteomes" id="UP000515928"/>
    </source>
</evidence>
<dbReference type="EMBL" id="CP060715">
    <property type="protein sequence ID" value="QNN60478.1"/>
    <property type="molecule type" value="Genomic_DNA"/>
</dbReference>
<name>A0A7G9RY03_9FIRM</name>
<keyword evidence="2" id="KW-1133">Transmembrane helix</keyword>
<feature type="domain" description="DnaB/C C-terminal" evidence="3">
    <location>
        <begin position="266"/>
        <end position="335"/>
    </location>
</feature>
<protein>
    <submittedName>
        <fullName evidence="5">DnaD domain protein</fullName>
    </submittedName>
</protein>
<proteinExistence type="inferred from homology"/>
<dbReference type="InterPro" id="IPR006343">
    <property type="entry name" value="DnaB/C_C"/>
</dbReference>
<dbReference type="Pfam" id="PF07261">
    <property type="entry name" value="DnaB_2"/>
    <property type="match status" value="1"/>
</dbReference>
<keyword evidence="2" id="KW-0812">Transmembrane</keyword>
<evidence type="ECO:0000259" key="3">
    <source>
        <dbReference type="Pfam" id="PF07261"/>
    </source>
</evidence>
<dbReference type="Pfam" id="PF25888">
    <property type="entry name" value="WHD_DnaB"/>
    <property type="match status" value="1"/>
</dbReference>
<feature type="domain" description="Replicative helicase loading/DNA remodeling protein DnaB N-terminal winged helix" evidence="4">
    <location>
        <begin position="16"/>
        <end position="183"/>
    </location>
</feature>
<sequence length="387" mass="44410">MKRYNVNVAFKLAPDEYESLALLYQPLFAFPAMSLYLSLYQFGIREGGIDVRDLSTYLQFDIEELQLVRKELEKFALIRTFDIDTNNYNIVLNRPLIPSEFLLHPTFGRLYAIVMGHDAFIEKSMFYQSSLLIDQGKEISSSFDITRLSSWDESQEAEFSDAGQKTESASEYSFDVQGFYKSLSPSVFPVRLRTQLVTQCIGEFGSLYKMNHADMKACLMSATNFSSNTFDEKKFQRIIERNYGRVSVETVSNPYELDPLSFLAYKQNHDYIVDADRNLLHSLSQNFGFDNQVINVLIEYILETNNKNLNRSYVEKIASVWKRNNVDSLDKALKEIAKPLQKTKSTTTKSRVKVEIAPPQYSTNDQIEGDVTVLKQNLKDLINKGGS</sequence>
<dbReference type="SUPFAM" id="SSF158499">
    <property type="entry name" value="DnaD domain-like"/>
    <property type="match status" value="1"/>
</dbReference>
<dbReference type="KEGG" id="eio:H9L01_08895"/>
<dbReference type="InterPro" id="IPR058660">
    <property type="entry name" value="WHD_DnaB"/>
</dbReference>
<keyword evidence="6" id="KW-1185">Reference proteome</keyword>
<accession>A0A7G9RY03</accession>
<dbReference type="RefSeq" id="WP_187533607.1">
    <property type="nucleotide sequence ID" value="NZ_CBCSHU010000004.1"/>
</dbReference>
<organism evidence="5 6">
    <name type="scientific">Erysipelothrix inopinata</name>
    <dbReference type="NCBI Taxonomy" id="225084"/>
    <lineage>
        <taxon>Bacteria</taxon>
        <taxon>Bacillati</taxon>
        <taxon>Bacillota</taxon>
        <taxon>Erysipelotrichia</taxon>
        <taxon>Erysipelotrichales</taxon>
        <taxon>Erysipelotrichaceae</taxon>
        <taxon>Erysipelothrix</taxon>
    </lineage>
</organism>
<evidence type="ECO:0000256" key="2">
    <source>
        <dbReference type="SAM" id="Phobius"/>
    </source>
</evidence>
<evidence type="ECO:0000256" key="1">
    <source>
        <dbReference type="ARBA" id="ARBA00093462"/>
    </source>
</evidence>
<evidence type="ECO:0000259" key="4">
    <source>
        <dbReference type="Pfam" id="PF25888"/>
    </source>
</evidence>
<dbReference type="InterPro" id="IPR034829">
    <property type="entry name" value="DnaD-like_sf"/>
</dbReference>
<dbReference type="AlphaFoldDB" id="A0A7G9RY03"/>